<sequence length="68" mass="7615">MPTTEPVIADRLMLVSMLTVGDYAIELSETVMVRPGQRHWVEGSTFYVQSPDGRTRAVDGSAYPICRR</sequence>
<gene>
    <name evidence="1" type="ORF">Cba03nite_78000</name>
</gene>
<reference evidence="1 2" key="1">
    <citation type="submission" date="2021-01" db="EMBL/GenBank/DDBJ databases">
        <title>Whole genome shotgun sequence of Catellatospora bangladeshensis NBRC 107357.</title>
        <authorList>
            <person name="Komaki H."/>
            <person name="Tamura T."/>
        </authorList>
    </citation>
    <scope>NUCLEOTIDE SEQUENCE [LARGE SCALE GENOMIC DNA]</scope>
    <source>
        <strain evidence="1 2">NBRC 107357</strain>
    </source>
</reference>
<dbReference type="EMBL" id="BONF01000073">
    <property type="protein sequence ID" value="GIF86451.1"/>
    <property type="molecule type" value="Genomic_DNA"/>
</dbReference>
<accession>A0A8J3JK59</accession>
<protein>
    <submittedName>
        <fullName evidence="1">Uncharacterized protein</fullName>
    </submittedName>
</protein>
<name>A0A8J3JK59_9ACTN</name>
<proteinExistence type="predicted"/>
<evidence type="ECO:0000313" key="1">
    <source>
        <dbReference type="EMBL" id="GIF86451.1"/>
    </source>
</evidence>
<keyword evidence="2" id="KW-1185">Reference proteome</keyword>
<dbReference type="AlphaFoldDB" id="A0A8J3JK59"/>
<dbReference type="RefSeq" id="WP_203757468.1">
    <property type="nucleotide sequence ID" value="NZ_BONF01000073.1"/>
</dbReference>
<dbReference type="Proteomes" id="UP000601223">
    <property type="component" value="Unassembled WGS sequence"/>
</dbReference>
<comment type="caution">
    <text evidence="1">The sequence shown here is derived from an EMBL/GenBank/DDBJ whole genome shotgun (WGS) entry which is preliminary data.</text>
</comment>
<evidence type="ECO:0000313" key="2">
    <source>
        <dbReference type="Proteomes" id="UP000601223"/>
    </source>
</evidence>
<organism evidence="1 2">
    <name type="scientific">Catellatospora bangladeshensis</name>
    <dbReference type="NCBI Taxonomy" id="310355"/>
    <lineage>
        <taxon>Bacteria</taxon>
        <taxon>Bacillati</taxon>
        <taxon>Actinomycetota</taxon>
        <taxon>Actinomycetes</taxon>
        <taxon>Micromonosporales</taxon>
        <taxon>Micromonosporaceae</taxon>
        <taxon>Catellatospora</taxon>
    </lineage>
</organism>